<dbReference type="Pfam" id="PF02738">
    <property type="entry name" value="MoCoBD_1"/>
    <property type="match status" value="1"/>
</dbReference>
<dbReference type="OrthoDB" id="9767994at2"/>
<dbReference type="AlphaFoldDB" id="A0A059FXN5"/>
<dbReference type="PROSITE" id="PS51318">
    <property type="entry name" value="TAT"/>
    <property type="match status" value="1"/>
</dbReference>
<dbReference type="RefSeq" id="WP_011647475.1">
    <property type="nucleotide sequence ID" value="NZ_ARYI01000004.1"/>
</dbReference>
<dbReference type="Gene3D" id="3.90.1170.50">
    <property type="entry name" value="Aldehyde oxidase/xanthine dehydrogenase, a/b hammerhead"/>
    <property type="match status" value="1"/>
</dbReference>
<dbReference type="InterPro" id="IPR037165">
    <property type="entry name" value="AldOxase/xan_DH_Mopterin-bd_sf"/>
</dbReference>
<gene>
    <name evidence="2" type="ORF">HHI_06334</name>
</gene>
<dbReference type="GO" id="GO:0016491">
    <property type="term" value="F:oxidoreductase activity"/>
    <property type="evidence" value="ECO:0007669"/>
    <property type="project" value="InterPro"/>
</dbReference>
<feature type="domain" description="Aldehyde oxidase/xanthine dehydrogenase a/b hammerhead" evidence="1">
    <location>
        <begin position="211"/>
        <end position="290"/>
    </location>
</feature>
<dbReference type="PIRSF" id="PIRSF036389">
    <property type="entry name" value="IOR_B"/>
    <property type="match status" value="1"/>
</dbReference>
<dbReference type="PANTHER" id="PTHR47495:SF2">
    <property type="entry name" value="ALDEHYDE DEHYDROGENASE"/>
    <property type="match status" value="1"/>
</dbReference>
<comment type="caution">
    <text evidence="2">The sequence shown here is derived from an EMBL/GenBank/DDBJ whole genome shotgun (WGS) entry which is preliminary data.</text>
</comment>
<dbReference type="InterPro" id="IPR006311">
    <property type="entry name" value="TAT_signal"/>
</dbReference>
<evidence type="ECO:0000259" key="1">
    <source>
        <dbReference type="SMART" id="SM01008"/>
    </source>
</evidence>
<dbReference type="Gene3D" id="3.30.365.10">
    <property type="entry name" value="Aldehyde oxidase/xanthine dehydrogenase, molybdopterin binding domain"/>
    <property type="match status" value="4"/>
</dbReference>
<evidence type="ECO:0000313" key="3">
    <source>
        <dbReference type="Proteomes" id="UP000025061"/>
    </source>
</evidence>
<keyword evidence="3" id="KW-1185">Reference proteome</keyword>
<proteinExistence type="predicted"/>
<dbReference type="InterPro" id="IPR052516">
    <property type="entry name" value="N-heterocyclic_Hydroxylase"/>
</dbReference>
<dbReference type="InterPro" id="IPR008274">
    <property type="entry name" value="AldOxase/xan_DH_MoCoBD1"/>
</dbReference>
<dbReference type="InterPro" id="IPR012368">
    <property type="entry name" value="OxRdtase_Mopterin-bd_su_IorB"/>
</dbReference>
<dbReference type="Pfam" id="PF20256">
    <property type="entry name" value="MoCoBD_2"/>
    <property type="match status" value="2"/>
</dbReference>
<dbReference type="EMBL" id="ARYI01000004">
    <property type="protein sequence ID" value="KCZ95266.1"/>
    <property type="molecule type" value="Genomic_DNA"/>
</dbReference>
<accession>A0A059FXN5</accession>
<organism evidence="2 3">
    <name type="scientific">Hyphomonas hirschiana VP5</name>
    <dbReference type="NCBI Taxonomy" id="1280951"/>
    <lineage>
        <taxon>Bacteria</taxon>
        <taxon>Pseudomonadati</taxon>
        <taxon>Pseudomonadota</taxon>
        <taxon>Alphaproteobacteria</taxon>
        <taxon>Hyphomonadales</taxon>
        <taxon>Hyphomonadaceae</taxon>
        <taxon>Hyphomonas</taxon>
    </lineage>
</organism>
<dbReference type="SMART" id="SM01008">
    <property type="entry name" value="Ald_Xan_dh_C"/>
    <property type="match status" value="1"/>
</dbReference>
<protein>
    <submittedName>
        <fullName evidence="2">Putative isoquinoline 1-oxidoreductase subunit beta</fullName>
    </submittedName>
</protein>
<sequence>MTGITDLSRRAFIIATGATGLAIGVLAACAPSTRESDAPDGPPPPEVNAWVHIGTDDVVTIRIARSEMGQGTLTGLAQLVAEELECDWAKVRTEYPTPGQNLARDRVWGDFLTGGSRGIRASHDYVREGGAAARVMLVQAAANRWGVTPEDCTVSNSVITHTASGKTLRFGEVVSDAATLTPPESVTLKDPSEWKLIGKAVQRLDTAGKVTGEQLYATDLKFDGMLNAAIKAAPKRGGTVASFDASTVSGMPGVKKVVQVDETAVAVVADSWWQAKTALDALQIEWAPGEGSDYSSAAFEAELDAGLTATDAFIGNQTGDVDAAFREASKVVEASYNAPHQNHACMEPMNATAVWTPEKCEVWCPTQNGEAALAAASEAAELPIEQCEVYKQLLGGGFGRKGATDYVSQAVKIAKQMPGTHIKLLWSREEDMEQGFYHPISKGRCQGALDADGNLIGLKIRISGQSILAGIMPQALVNGMDFATFQGLLPAGTDPRFEDQSLKYTFPALVVDHAMRNPPVRPGFWRGVNANQNAIYLECFMDELAHAAGRDPLEFRLAHLQNSPQLAAVLQAVADKSGWGADDGMSRGLCCYYSFGSYTAACAEVTVSDDGELKIHRIVAATDPGYGVNPQQIDAQVSGSFVYGLSAMMHQEVTFVDGEVQQKNFDTYDSMRIAEMPEVETLVMPSGGFWGGVGEPTIAVAPPAVLNAIFAATGKRIRKLPIKDQALR</sequence>
<evidence type="ECO:0000313" key="2">
    <source>
        <dbReference type="EMBL" id="KCZ95266.1"/>
    </source>
</evidence>
<name>A0A059FXN5_9PROT</name>
<dbReference type="Proteomes" id="UP000025061">
    <property type="component" value="Unassembled WGS sequence"/>
</dbReference>
<dbReference type="InterPro" id="IPR000674">
    <property type="entry name" value="Ald_Oxase/Xan_DH_a/b"/>
</dbReference>
<dbReference type="PANTHER" id="PTHR47495">
    <property type="entry name" value="ALDEHYDE DEHYDROGENASE"/>
    <property type="match status" value="1"/>
</dbReference>
<dbReference type="SUPFAM" id="SSF56003">
    <property type="entry name" value="Molybdenum cofactor-binding domain"/>
    <property type="match status" value="2"/>
</dbReference>
<dbReference type="PATRIC" id="fig|1280951.3.peg.1279"/>
<dbReference type="InterPro" id="IPR046867">
    <property type="entry name" value="AldOxase/xan_DH_MoCoBD2"/>
</dbReference>
<reference evidence="2 3" key="1">
    <citation type="submission" date="2013-04" db="EMBL/GenBank/DDBJ databases">
        <title>Hyphomonas hirschiana VP5 Genome Sequencing.</title>
        <authorList>
            <person name="Lai Q."/>
            <person name="Shao Z."/>
        </authorList>
    </citation>
    <scope>NUCLEOTIDE SEQUENCE [LARGE SCALE GENOMIC DNA]</scope>
    <source>
        <strain evidence="2 3">VP5</strain>
    </source>
</reference>